<dbReference type="InterPro" id="IPR052172">
    <property type="entry name" value="UxaA_altronate/galactarate_dh"/>
</dbReference>
<dbReference type="SMART" id="SM00858">
    <property type="entry name" value="SAF"/>
    <property type="match status" value="1"/>
</dbReference>
<dbReference type="GO" id="GO:0019698">
    <property type="term" value="P:D-galacturonate catabolic process"/>
    <property type="evidence" value="ECO:0007669"/>
    <property type="project" value="TreeGrafter"/>
</dbReference>
<dbReference type="STRING" id="1429043.X474_17055"/>
<dbReference type="FunCoup" id="A0A0D2JTC7">
    <property type="interactions" value="137"/>
</dbReference>
<evidence type="ECO:0000313" key="4">
    <source>
        <dbReference type="EMBL" id="KIX12755.1"/>
    </source>
</evidence>
<sequence>MRLRDEDSVALAIRKLDQGTEIEELNLTTGQEIPSGHKLAVKAIKKGEPITKYGQVIGFAFEDIKVGCHVHTHNVEVKAFKRDYAFGSETKETEYLPEDQCATFQGYLRPDGQVGTRNYLGVLATVNCSAGVSHLLRRAISQEELAKFPNVDGIVALGHGSGCCLPPDSEALAQLRRTIAGFARHPNFAGVLLVGLGCEVNLVDTLVEKEELITGPRLRTLNIQDLGGTGKTVEKGAEILREMLIQANQQKRTPQPASKLKVGLECGGSDAYSGLTANPTLGAAMDILVKSGGTAVLSETPEIYGAEHLLTRRAVSREVGDKLVKRIRWWEEYTAQNGAQINNNPTPGNKAGGITTILEKSLGAVAKGGSTNLVDVLLYAEPITQKGFLFMDTPGYDVVSITGMAAGGANLICFTTGRGTVYGCEAVPTLKLASNSDIYNRLAEDMDVNCGTILEGETTIPEKGKELFELILETASGKQTKNEKWGFTGHDMVPWHLGAVL</sequence>
<keyword evidence="5" id="KW-1185">Reference proteome</keyword>
<feature type="domain" description="SAF" evidence="3">
    <location>
        <begin position="7"/>
        <end position="76"/>
    </location>
</feature>
<keyword evidence="2" id="KW-0456">Lyase</keyword>
<dbReference type="PANTHER" id="PTHR30536:SF5">
    <property type="entry name" value="ALTRONATE DEHYDRATASE"/>
    <property type="match status" value="1"/>
</dbReference>
<dbReference type="Pfam" id="PF08666">
    <property type="entry name" value="SAF"/>
    <property type="match status" value="1"/>
</dbReference>
<evidence type="ECO:0000313" key="5">
    <source>
        <dbReference type="Proteomes" id="UP000032233"/>
    </source>
</evidence>
<comment type="similarity">
    <text evidence="1">Belongs to the UxaA family.</text>
</comment>
<dbReference type="CDD" id="cd11613">
    <property type="entry name" value="SAF_AH_GD"/>
    <property type="match status" value="1"/>
</dbReference>
<protein>
    <submittedName>
        <fullName evidence="4">Galactarate dehydratase</fullName>
    </submittedName>
</protein>
<dbReference type="InterPro" id="IPR013974">
    <property type="entry name" value="SAF"/>
</dbReference>
<dbReference type="PATRIC" id="fig|1429043.3.peg.3608"/>
<dbReference type="InterPro" id="IPR048332">
    <property type="entry name" value="GD_AH_C"/>
</dbReference>
<evidence type="ECO:0000259" key="3">
    <source>
        <dbReference type="SMART" id="SM00858"/>
    </source>
</evidence>
<reference evidence="4 5" key="1">
    <citation type="submission" date="2013-11" db="EMBL/GenBank/DDBJ databases">
        <title>Metagenomic analysis of a methanogenic consortium involved in long chain n-alkane degradation.</title>
        <authorList>
            <person name="Davidova I.A."/>
            <person name="Callaghan A.V."/>
            <person name="Wawrik B."/>
            <person name="Pruitt S."/>
            <person name="Marks C."/>
            <person name="Duncan K.E."/>
            <person name="Suflita J.M."/>
        </authorList>
    </citation>
    <scope>NUCLEOTIDE SEQUENCE [LARGE SCALE GENOMIC DNA]</scope>
    <source>
        <strain evidence="4 5">SPR</strain>
    </source>
</reference>
<accession>A0A0D2JTC7</accession>
<dbReference type="EMBL" id="AZAC01000023">
    <property type="protein sequence ID" value="KIX12755.1"/>
    <property type="molecule type" value="Genomic_DNA"/>
</dbReference>
<dbReference type="Proteomes" id="UP000032233">
    <property type="component" value="Unassembled WGS sequence"/>
</dbReference>
<dbReference type="InParanoid" id="A0A0D2JTC7"/>
<dbReference type="InterPro" id="IPR007392">
    <property type="entry name" value="GD_AH_second"/>
</dbReference>
<proteinExistence type="inferred from homology"/>
<evidence type="ECO:0000256" key="2">
    <source>
        <dbReference type="ARBA" id="ARBA00023239"/>
    </source>
</evidence>
<name>A0A0D2JTC7_9BACT</name>
<dbReference type="Gene3D" id="2.30.130.110">
    <property type="match status" value="1"/>
</dbReference>
<dbReference type="Pfam" id="PF20629">
    <property type="entry name" value="GD_AH_C"/>
    <property type="match status" value="1"/>
</dbReference>
<dbReference type="GO" id="GO:0016829">
    <property type="term" value="F:lyase activity"/>
    <property type="evidence" value="ECO:0007669"/>
    <property type="project" value="UniProtKB-KW"/>
</dbReference>
<dbReference type="AlphaFoldDB" id="A0A0D2JTC7"/>
<dbReference type="Pfam" id="PF04295">
    <property type="entry name" value="GD_AH_second"/>
    <property type="match status" value="1"/>
</dbReference>
<evidence type="ECO:0000256" key="1">
    <source>
        <dbReference type="ARBA" id="ARBA00010986"/>
    </source>
</evidence>
<gene>
    <name evidence="4" type="ORF">X474_17055</name>
</gene>
<organism evidence="4 5">
    <name type="scientific">Dethiosulfatarculus sandiegensis</name>
    <dbReference type="NCBI Taxonomy" id="1429043"/>
    <lineage>
        <taxon>Bacteria</taxon>
        <taxon>Pseudomonadati</taxon>
        <taxon>Thermodesulfobacteriota</taxon>
        <taxon>Desulfarculia</taxon>
        <taxon>Desulfarculales</taxon>
        <taxon>Desulfarculaceae</taxon>
        <taxon>Dethiosulfatarculus</taxon>
    </lineage>
</organism>
<comment type="caution">
    <text evidence="4">The sequence shown here is derived from an EMBL/GenBank/DDBJ whole genome shotgun (WGS) entry which is preliminary data.</text>
</comment>
<dbReference type="InterPro" id="IPR044144">
    <property type="entry name" value="SAF_UxaA/GarD"/>
</dbReference>
<dbReference type="PANTHER" id="PTHR30536">
    <property type="entry name" value="ALTRONATE/GALACTARATE DEHYDRATASE"/>
    <property type="match status" value="1"/>
</dbReference>